<sequence>MHVKIPGDIDNACALKVAAKAKAKTPIQPYLILVGPNALDLKKIYIQVDNHRFEASTFADGFDLLFKFYLMFKLAYPIESQHFWYFIQWGVYKIKTESDVQIPSIFTIVNKLKINLPNPGITQNLAQAIIKDFQLLMTKVSTATLKNLKQRIPAEYHELMERYFDFDIFDNFDSNWRCMQQFKASSHYVAPQQIKIGEISDNKVVDNIDVWTKKPCFGQIIPLRAHHAQVVKCRINILLTLARKLQLDLSKKFLTNEGFKNFVELGSVHPSFAFHLSNNSENNSVFGIITAILSDTKTIYFSYKKCTTIGLNTHIKAYQLIAPKAIIVYLYSTLVRAGCLYGVETWGCEKVKKIEVLQNKLDRSALGVARNTPKYIIRREIGEEEIRWK</sequence>
<name>A0A8J2HEM8_COTCN</name>
<evidence type="ECO:0000313" key="1">
    <source>
        <dbReference type="EMBL" id="CAG5096523.1"/>
    </source>
</evidence>
<protein>
    <submittedName>
        <fullName evidence="1">Uncharacterized protein</fullName>
    </submittedName>
</protein>
<reference evidence="1" key="1">
    <citation type="submission" date="2021-04" db="EMBL/GenBank/DDBJ databases">
        <authorList>
            <person name="Chebbi M.A.C M."/>
        </authorList>
    </citation>
    <scope>NUCLEOTIDE SEQUENCE</scope>
</reference>
<dbReference type="AlphaFoldDB" id="A0A8J2HEM8"/>
<proteinExistence type="predicted"/>
<accession>A0A8J2HEM8</accession>
<comment type="caution">
    <text evidence="1">The sequence shown here is derived from an EMBL/GenBank/DDBJ whole genome shotgun (WGS) entry which is preliminary data.</text>
</comment>
<dbReference type="Proteomes" id="UP000786811">
    <property type="component" value="Unassembled WGS sequence"/>
</dbReference>
<dbReference type="EMBL" id="CAJNRD030001121">
    <property type="protein sequence ID" value="CAG5096523.1"/>
    <property type="molecule type" value="Genomic_DNA"/>
</dbReference>
<dbReference type="OrthoDB" id="7700553at2759"/>
<organism evidence="1 2">
    <name type="scientific">Cotesia congregata</name>
    <name type="common">Parasitoid wasp</name>
    <name type="synonym">Apanteles congregatus</name>
    <dbReference type="NCBI Taxonomy" id="51543"/>
    <lineage>
        <taxon>Eukaryota</taxon>
        <taxon>Metazoa</taxon>
        <taxon>Ecdysozoa</taxon>
        <taxon>Arthropoda</taxon>
        <taxon>Hexapoda</taxon>
        <taxon>Insecta</taxon>
        <taxon>Pterygota</taxon>
        <taxon>Neoptera</taxon>
        <taxon>Endopterygota</taxon>
        <taxon>Hymenoptera</taxon>
        <taxon>Apocrita</taxon>
        <taxon>Ichneumonoidea</taxon>
        <taxon>Braconidae</taxon>
        <taxon>Microgastrinae</taxon>
        <taxon>Cotesia</taxon>
    </lineage>
</organism>
<gene>
    <name evidence="1" type="ORF">HICCMSTLAB_LOCUS8252</name>
</gene>
<evidence type="ECO:0000313" key="2">
    <source>
        <dbReference type="Proteomes" id="UP000786811"/>
    </source>
</evidence>
<keyword evidence="2" id="KW-1185">Reference proteome</keyword>